<sequence>MKLYTWDTPNGQKPVLLLEEIGAQYEIVPVNILEGAQDDETFRAVNPNGKIPAMRDADLVIFESGAILLHFSEKSGRFMPQDPAARMTALSWIFWQVGGLGPMAGQWGHFARREERDAYAEKRYLDETLRLLAVLEKGLENDGWLAGGAYTIADMMAWPWANPLLGMFGASGAIGEGEFPAVRRWAEAIANREATVRGMAKLKVAIAG</sequence>
<dbReference type="EMBL" id="BMIP01000006">
    <property type="protein sequence ID" value="GGD74911.1"/>
    <property type="molecule type" value="Genomic_DNA"/>
</dbReference>
<dbReference type="PANTHER" id="PTHR44051:SF22">
    <property type="entry name" value="DISULFIDE-BOND OXIDOREDUCTASE YGHU"/>
    <property type="match status" value="1"/>
</dbReference>
<evidence type="ECO:0000256" key="1">
    <source>
        <dbReference type="RuleBase" id="RU003494"/>
    </source>
</evidence>
<dbReference type="CDD" id="cd03048">
    <property type="entry name" value="GST_N_Ure2p_like"/>
    <property type="match status" value="1"/>
</dbReference>
<dbReference type="SUPFAM" id="SSF47616">
    <property type="entry name" value="GST C-terminal domain-like"/>
    <property type="match status" value="1"/>
</dbReference>
<dbReference type="PROSITE" id="PS50405">
    <property type="entry name" value="GST_CTER"/>
    <property type="match status" value="1"/>
</dbReference>
<dbReference type="Gene3D" id="3.40.30.10">
    <property type="entry name" value="Glutaredoxin"/>
    <property type="match status" value="1"/>
</dbReference>
<dbReference type="AlphaFoldDB" id="A0A917DWP8"/>
<organism evidence="4 5">
    <name type="scientific">Croceicoccus mobilis</name>
    <dbReference type="NCBI Taxonomy" id="1703339"/>
    <lineage>
        <taxon>Bacteria</taxon>
        <taxon>Pseudomonadati</taxon>
        <taxon>Pseudomonadota</taxon>
        <taxon>Alphaproteobacteria</taxon>
        <taxon>Sphingomonadales</taxon>
        <taxon>Erythrobacteraceae</taxon>
        <taxon>Croceicoccus</taxon>
    </lineage>
</organism>
<protein>
    <submittedName>
        <fullName evidence="4">Glutathione S-transferase</fullName>
    </submittedName>
</protein>
<name>A0A917DWP8_9SPHN</name>
<reference evidence="4" key="2">
    <citation type="submission" date="2020-09" db="EMBL/GenBank/DDBJ databases">
        <authorList>
            <person name="Sun Q."/>
            <person name="Zhou Y."/>
        </authorList>
    </citation>
    <scope>NUCLEOTIDE SEQUENCE</scope>
    <source>
        <strain evidence="4">CGMCC 1.15360</strain>
    </source>
</reference>
<dbReference type="SUPFAM" id="SSF52833">
    <property type="entry name" value="Thioredoxin-like"/>
    <property type="match status" value="1"/>
</dbReference>
<dbReference type="Proteomes" id="UP000612349">
    <property type="component" value="Unassembled WGS sequence"/>
</dbReference>
<dbReference type="InterPro" id="IPR004046">
    <property type="entry name" value="GST_C"/>
</dbReference>
<feature type="domain" description="GST N-terminal" evidence="2">
    <location>
        <begin position="1"/>
        <end position="79"/>
    </location>
</feature>
<gene>
    <name evidence="4" type="primary">gst</name>
    <name evidence="4" type="ORF">GCM10010990_25690</name>
</gene>
<accession>A0A917DWP8</accession>
<evidence type="ECO:0000259" key="3">
    <source>
        <dbReference type="PROSITE" id="PS50405"/>
    </source>
</evidence>
<dbReference type="InterPro" id="IPR036282">
    <property type="entry name" value="Glutathione-S-Trfase_C_sf"/>
</dbReference>
<dbReference type="InterPro" id="IPR010987">
    <property type="entry name" value="Glutathione-S-Trfase_C-like"/>
</dbReference>
<dbReference type="PANTHER" id="PTHR44051">
    <property type="entry name" value="GLUTATHIONE S-TRANSFERASE-RELATED"/>
    <property type="match status" value="1"/>
</dbReference>
<dbReference type="InterPro" id="IPR040079">
    <property type="entry name" value="Glutathione_S-Trfase"/>
</dbReference>
<comment type="similarity">
    <text evidence="1">Belongs to the GST superfamily.</text>
</comment>
<dbReference type="PROSITE" id="PS50404">
    <property type="entry name" value="GST_NTER"/>
    <property type="match status" value="1"/>
</dbReference>
<dbReference type="SFLD" id="SFLDG01151">
    <property type="entry name" value="Main.2:_Nu-like"/>
    <property type="match status" value="1"/>
</dbReference>
<comment type="caution">
    <text evidence="4">The sequence shown here is derived from an EMBL/GenBank/DDBJ whole genome shotgun (WGS) entry which is preliminary data.</text>
</comment>
<proteinExistence type="inferred from homology"/>
<evidence type="ECO:0000313" key="4">
    <source>
        <dbReference type="EMBL" id="GGD74911.1"/>
    </source>
</evidence>
<dbReference type="InterPro" id="IPR036249">
    <property type="entry name" value="Thioredoxin-like_sf"/>
</dbReference>
<reference evidence="4" key="1">
    <citation type="journal article" date="2014" name="Int. J. Syst. Evol. Microbiol.">
        <title>Complete genome sequence of Corynebacterium casei LMG S-19264T (=DSM 44701T), isolated from a smear-ripened cheese.</title>
        <authorList>
            <consortium name="US DOE Joint Genome Institute (JGI-PGF)"/>
            <person name="Walter F."/>
            <person name="Albersmeier A."/>
            <person name="Kalinowski J."/>
            <person name="Ruckert C."/>
        </authorList>
    </citation>
    <scope>NUCLEOTIDE SEQUENCE</scope>
    <source>
        <strain evidence="4">CGMCC 1.15360</strain>
    </source>
</reference>
<dbReference type="Pfam" id="PF02798">
    <property type="entry name" value="GST_N"/>
    <property type="match status" value="1"/>
</dbReference>
<dbReference type="SFLD" id="SFLDG00358">
    <property type="entry name" value="Main_(cytGST)"/>
    <property type="match status" value="1"/>
</dbReference>
<evidence type="ECO:0000259" key="2">
    <source>
        <dbReference type="PROSITE" id="PS50404"/>
    </source>
</evidence>
<feature type="domain" description="GST C-terminal" evidence="3">
    <location>
        <begin position="82"/>
        <end position="208"/>
    </location>
</feature>
<dbReference type="SFLD" id="SFLDS00019">
    <property type="entry name" value="Glutathione_Transferase_(cytos"/>
    <property type="match status" value="1"/>
</dbReference>
<dbReference type="Gene3D" id="1.20.1050.10">
    <property type="match status" value="1"/>
</dbReference>
<keyword evidence="5" id="KW-1185">Reference proteome</keyword>
<dbReference type="Pfam" id="PF00043">
    <property type="entry name" value="GST_C"/>
    <property type="match status" value="1"/>
</dbReference>
<dbReference type="InterPro" id="IPR004045">
    <property type="entry name" value="Glutathione_S-Trfase_N"/>
</dbReference>
<evidence type="ECO:0000313" key="5">
    <source>
        <dbReference type="Proteomes" id="UP000612349"/>
    </source>
</evidence>